<sequence>MGARLPHSTPVRPPTRRIAGPVFSPTSMATNEPVLCEDDGSNEGSTDIGEYNSAPETDDGYISETESTEIQYEGSYGSDNGSTDMDTIPIVARFERQDGMRWGHTFEMHSNETELDEDNRSDSGSSDIAAIPIVACF</sequence>
<comment type="caution">
    <text evidence="2">The sequence shown here is derived from an EMBL/GenBank/DDBJ whole genome shotgun (WGS) entry which is preliminary data.</text>
</comment>
<dbReference type="EMBL" id="LUEZ02000143">
    <property type="protein sequence ID" value="RDB15668.1"/>
    <property type="molecule type" value="Genomic_DNA"/>
</dbReference>
<protein>
    <submittedName>
        <fullName evidence="2">Uncharacterized protein</fullName>
    </submittedName>
</protein>
<reference evidence="2" key="1">
    <citation type="submission" date="2018-04" db="EMBL/GenBank/DDBJ databases">
        <title>Whole genome sequencing of Hypsizygus marmoreus.</title>
        <authorList>
            <person name="Choi I.-G."/>
            <person name="Min B."/>
            <person name="Kim J.-G."/>
            <person name="Kim S."/>
            <person name="Oh Y.-L."/>
            <person name="Kong W.-S."/>
            <person name="Park H."/>
            <person name="Jeong J."/>
            <person name="Song E.-S."/>
        </authorList>
    </citation>
    <scope>NUCLEOTIDE SEQUENCE [LARGE SCALE GENOMIC DNA]</scope>
    <source>
        <strain evidence="2">51987-8</strain>
    </source>
</reference>
<dbReference type="Proteomes" id="UP000076154">
    <property type="component" value="Unassembled WGS sequence"/>
</dbReference>
<feature type="region of interest" description="Disordered" evidence="1">
    <location>
        <begin position="1"/>
        <end position="62"/>
    </location>
</feature>
<evidence type="ECO:0000313" key="2">
    <source>
        <dbReference type="EMBL" id="RDB15668.1"/>
    </source>
</evidence>
<keyword evidence="3" id="KW-1185">Reference proteome</keyword>
<evidence type="ECO:0000313" key="3">
    <source>
        <dbReference type="Proteomes" id="UP000076154"/>
    </source>
</evidence>
<accession>A0A369J0Y9</accession>
<dbReference type="AlphaFoldDB" id="A0A369J0Y9"/>
<proteinExistence type="predicted"/>
<evidence type="ECO:0000256" key="1">
    <source>
        <dbReference type="SAM" id="MobiDB-lite"/>
    </source>
</evidence>
<gene>
    <name evidence="2" type="ORF">Hypma_003938</name>
</gene>
<dbReference type="InParanoid" id="A0A369J0Y9"/>
<name>A0A369J0Y9_HYPMA</name>
<organism evidence="2 3">
    <name type="scientific">Hypsizygus marmoreus</name>
    <name type="common">White beech mushroom</name>
    <name type="synonym">Agaricus marmoreus</name>
    <dbReference type="NCBI Taxonomy" id="39966"/>
    <lineage>
        <taxon>Eukaryota</taxon>
        <taxon>Fungi</taxon>
        <taxon>Dikarya</taxon>
        <taxon>Basidiomycota</taxon>
        <taxon>Agaricomycotina</taxon>
        <taxon>Agaricomycetes</taxon>
        <taxon>Agaricomycetidae</taxon>
        <taxon>Agaricales</taxon>
        <taxon>Tricholomatineae</taxon>
        <taxon>Lyophyllaceae</taxon>
        <taxon>Hypsizygus</taxon>
    </lineage>
</organism>